<dbReference type="RefSeq" id="WP_379015755.1">
    <property type="nucleotide sequence ID" value="NZ_JBHSDC010000029.1"/>
</dbReference>
<sequence length="51" mass="6035">MKKKGSKTATNYKVSYILETLAEPDWLQTKYYYPYSEQKLINSANTYFMPS</sequence>
<proteinExistence type="predicted"/>
<dbReference type="Proteomes" id="UP001595906">
    <property type="component" value="Unassembled WGS sequence"/>
</dbReference>
<name>A0ABV8PZI8_9BACT</name>
<reference evidence="2" key="1">
    <citation type="journal article" date="2019" name="Int. J. Syst. Evol. Microbiol.">
        <title>The Global Catalogue of Microorganisms (GCM) 10K type strain sequencing project: providing services to taxonomists for standard genome sequencing and annotation.</title>
        <authorList>
            <consortium name="The Broad Institute Genomics Platform"/>
            <consortium name="The Broad Institute Genome Sequencing Center for Infectious Disease"/>
            <person name="Wu L."/>
            <person name="Ma J."/>
        </authorList>
    </citation>
    <scope>NUCLEOTIDE SEQUENCE [LARGE SCALE GENOMIC DNA]</scope>
    <source>
        <strain evidence="2">CECT 8010</strain>
    </source>
</reference>
<accession>A0ABV8PZI8</accession>
<keyword evidence="2" id="KW-1185">Reference proteome</keyword>
<evidence type="ECO:0000313" key="2">
    <source>
        <dbReference type="Proteomes" id="UP001595906"/>
    </source>
</evidence>
<organism evidence="1 2">
    <name type="scientific">Parasediminibacterium paludis</name>
    <dbReference type="NCBI Taxonomy" id="908966"/>
    <lineage>
        <taxon>Bacteria</taxon>
        <taxon>Pseudomonadati</taxon>
        <taxon>Bacteroidota</taxon>
        <taxon>Chitinophagia</taxon>
        <taxon>Chitinophagales</taxon>
        <taxon>Chitinophagaceae</taxon>
        <taxon>Parasediminibacterium</taxon>
    </lineage>
</organism>
<comment type="caution">
    <text evidence="1">The sequence shown here is derived from an EMBL/GenBank/DDBJ whole genome shotgun (WGS) entry which is preliminary data.</text>
</comment>
<gene>
    <name evidence="1" type="ORF">ACFOW1_16325</name>
</gene>
<dbReference type="EMBL" id="JBHSDC010000029">
    <property type="protein sequence ID" value="MFC4233469.1"/>
    <property type="molecule type" value="Genomic_DNA"/>
</dbReference>
<evidence type="ECO:0000313" key="1">
    <source>
        <dbReference type="EMBL" id="MFC4233469.1"/>
    </source>
</evidence>
<protein>
    <submittedName>
        <fullName evidence="1">Uncharacterized protein</fullName>
    </submittedName>
</protein>